<feature type="signal peptide" evidence="2">
    <location>
        <begin position="1"/>
        <end position="24"/>
    </location>
</feature>
<comment type="caution">
    <text evidence="3">The sequence shown here is derived from an EMBL/GenBank/DDBJ whole genome shotgun (WGS) entry which is preliminary data.</text>
</comment>
<feature type="region of interest" description="Disordered" evidence="1">
    <location>
        <begin position="210"/>
        <end position="234"/>
    </location>
</feature>
<evidence type="ECO:0000313" key="3">
    <source>
        <dbReference type="EMBL" id="TDT14660.1"/>
    </source>
</evidence>
<name>A0A4R7HUX1_9ACTN</name>
<reference evidence="3 4" key="1">
    <citation type="submission" date="2019-03" db="EMBL/GenBank/DDBJ databases">
        <title>Sequencing the genomes of 1000 actinobacteria strains.</title>
        <authorList>
            <person name="Klenk H.-P."/>
        </authorList>
    </citation>
    <scope>NUCLEOTIDE SEQUENCE [LARGE SCALE GENOMIC DNA]</scope>
    <source>
        <strain evidence="3 4">DSM 18936</strain>
    </source>
</reference>
<feature type="compositionally biased region" description="Low complexity" evidence="1">
    <location>
        <begin position="210"/>
        <end position="224"/>
    </location>
</feature>
<evidence type="ECO:0000256" key="1">
    <source>
        <dbReference type="SAM" id="MobiDB-lite"/>
    </source>
</evidence>
<dbReference type="AlphaFoldDB" id="A0A4R7HUX1"/>
<gene>
    <name evidence="3" type="ORF">BDK89_0215</name>
</gene>
<evidence type="ECO:0000256" key="2">
    <source>
        <dbReference type="SAM" id="SignalP"/>
    </source>
</evidence>
<proteinExistence type="predicted"/>
<feature type="chain" id="PRO_5020570352" evidence="2">
    <location>
        <begin position="25"/>
        <end position="302"/>
    </location>
</feature>
<accession>A0A4R7HUX1</accession>
<sequence>MIKPAILTTIVAIAACWCPQTAFAQDEGCRRVGQRYECVAGDDPEPKPTVTVVERPGGSNTSVEVPASPVVWSRYHIPPTAVVDPPPCQRIQETADEIVVTYGAIWLVTVYNTDSGELLAIYTYCEWPGEDPPQPPPLPQPPGETDVETQEILALEVGINPPVDGFGGLTQLDTWFWCDDPGIVDVEARTSGSVAAAQVGISELVWTITGPSGDTTRTSTTCGTEPDPDGNGEGAAATWTPTQTGDHTITLGATWEGTWTASLALDGFGWVTAGPFDLAPISITGEPVTYPVVQIQTVGGRP</sequence>
<keyword evidence="2" id="KW-0732">Signal</keyword>
<keyword evidence="4" id="KW-1185">Reference proteome</keyword>
<evidence type="ECO:0000313" key="4">
    <source>
        <dbReference type="Proteomes" id="UP000294558"/>
    </source>
</evidence>
<dbReference type="PROSITE" id="PS51257">
    <property type="entry name" value="PROKAR_LIPOPROTEIN"/>
    <property type="match status" value="1"/>
</dbReference>
<organism evidence="3 4">
    <name type="scientific">Ilumatobacter fluminis</name>
    <dbReference type="NCBI Taxonomy" id="467091"/>
    <lineage>
        <taxon>Bacteria</taxon>
        <taxon>Bacillati</taxon>
        <taxon>Actinomycetota</taxon>
        <taxon>Acidimicrobiia</taxon>
        <taxon>Acidimicrobiales</taxon>
        <taxon>Ilumatobacteraceae</taxon>
        <taxon>Ilumatobacter</taxon>
    </lineage>
</organism>
<dbReference type="Proteomes" id="UP000294558">
    <property type="component" value="Unassembled WGS sequence"/>
</dbReference>
<dbReference type="EMBL" id="SOAU01000001">
    <property type="protein sequence ID" value="TDT14660.1"/>
    <property type="molecule type" value="Genomic_DNA"/>
</dbReference>
<protein>
    <submittedName>
        <fullName evidence="3">Uncharacterized protein</fullName>
    </submittedName>
</protein>